<keyword evidence="2" id="KW-1185">Reference proteome</keyword>
<accession>A0A2P4X2K0</accession>
<protein>
    <submittedName>
        <fullName evidence="1">Uncharacterized protein</fullName>
    </submittedName>
</protein>
<dbReference type="AlphaFoldDB" id="A0A2P4X2K0"/>
<evidence type="ECO:0000313" key="1">
    <source>
        <dbReference type="EMBL" id="POM59781.1"/>
    </source>
</evidence>
<sequence>MTPQFLRKDLGWWNDLVFQSEVAGTPMRLLYRNPKFDDAWLITSSVYVRSMRLRERFILTNGSQVPDDFAFAKTLARVTNTWGPA</sequence>
<proteinExistence type="predicted"/>
<evidence type="ECO:0000313" key="2">
    <source>
        <dbReference type="Proteomes" id="UP000237271"/>
    </source>
</evidence>
<dbReference type="Proteomes" id="UP000237271">
    <property type="component" value="Unassembled WGS sequence"/>
</dbReference>
<gene>
    <name evidence="1" type="ORF">PHPALM_31442</name>
</gene>
<organism evidence="1 2">
    <name type="scientific">Phytophthora palmivora</name>
    <dbReference type="NCBI Taxonomy" id="4796"/>
    <lineage>
        <taxon>Eukaryota</taxon>
        <taxon>Sar</taxon>
        <taxon>Stramenopiles</taxon>
        <taxon>Oomycota</taxon>
        <taxon>Peronosporomycetes</taxon>
        <taxon>Peronosporales</taxon>
        <taxon>Peronosporaceae</taxon>
        <taxon>Phytophthora</taxon>
    </lineage>
</organism>
<name>A0A2P4X2K0_9STRA</name>
<dbReference type="EMBL" id="NCKW01017025">
    <property type="protein sequence ID" value="POM59781.1"/>
    <property type="molecule type" value="Genomic_DNA"/>
</dbReference>
<reference evidence="1 2" key="1">
    <citation type="journal article" date="2017" name="Genome Biol. Evol.">
        <title>Phytophthora megakarya and P. palmivora, closely related causal agents of cacao black pod rot, underwent increases in genome sizes and gene numbers by different mechanisms.</title>
        <authorList>
            <person name="Ali S.S."/>
            <person name="Shao J."/>
            <person name="Lary D.J."/>
            <person name="Kronmiller B."/>
            <person name="Shen D."/>
            <person name="Strem M.D."/>
            <person name="Amoako-Attah I."/>
            <person name="Akrofi A.Y."/>
            <person name="Begoude B.A."/>
            <person name="Ten Hoopen G.M."/>
            <person name="Coulibaly K."/>
            <person name="Kebe B.I."/>
            <person name="Melnick R.L."/>
            <person name="Guiltinan M.J."/>
            <person name="Tyler B.M."/>
            <person name="Meinhardt L.W."/>
            <person name="Bailey B.A."/>
        </authorList>
    </citation>
    <scope>NUCLEOTIDE SEQUENCE [LARGE SCALE GENOMIC DNA]</scope>
    <source>
        <strain evidence="2">sbr112.9</strain>
    </source>
</reference>
<comment type="caution">
    <text evidence="1">The sequence shown here is derived from an EMBL/GenBank/DDBJ whole genome shotgun (WGS) entry which is preliminary data.</text>
</comment>